<keyword evidence="3 6" id="KW-1133">Transmembrane helix</keyword>
<name>A0A9P5Z7U9_9AGAR</name>
<comment type="caution">
    <text evidence="7">The sequence shown here is derived from an EMBL/GenBank/DDBJ whole genome shotgun (WGS) entry which is preliminary data.</text>
</comment>
<gene>
    <name evidence="7" type="ORF">BDN70DRAFT_801951</name>
</gene>
<keyword evidence="2 6" id="KW-0812">Transmembrane</keyword>
<feature type="region of interest" description="Disordered" evidence="5">
    <location>
        <begin position="355"/>
        <end position="381"/>
    </location>
</feature>
<sequence>MDVINAGRLGIICTTEEYARSLVDPTAIQCLTRGESIGLTIVCEAGLLSLVAVSYIYTIILRNMAWRLRCLHSEKLVIFHQPMDLLMFSLFSADLLQGIGAVMDIRWIHLGKVEVGSFCTSQGIIQQLGETGVGMTTLLIAVYTFLGIWIGKNIRSVRVTGCILAVVWTFIVLMVALGNATNKGKHYESPTPYWCWIGQGYLQWRIWGEYIWFWITLVVSFFIYIPLYFWSRGNINIDDKSWWRFSFQRSDPHASPTLKVVRRQALAMLAYPVVYCISILPLSIVRWITFVHPDSVSSTGTFVVTTIFGLSGAANAVLLLTTRPNSGLFSKTIEFTSGRAPSVLMQELGPMHDQNYSDRADGSEYHTHDDDSGLGRLPSRN</sequence>
<dbReference type="EMBL" id="MU155168">
    <property type="protein sequence ID" value="KAF9482233.1"/>
    <property type="molecule type" value="Genomic_DNA"/>
</dbReference>
<evidence type="ECO:0008006" key="9">
    <source>
        <dbReference type="Google" id="ProtNLM"/>
    </source>
</evidence>
<accession>A0A9P5Z7U9</accession>
<feature type="transmembrane region" description="Helical" evidence="6">
    <location>
        <begin position="211"/>
        <end position="230"/>
    </location>
</feature>
<evidence type="ECO:0000256" key="3">
    <source>
        <dbReference type="ARBA" id="ARBA00022989"/>
    </source>
</evidence>
<evidence type="ECO:0000256" key="6">
    <source>
        <dbReference type="SAM" id="Phobius"/>
    </source>
</evidence>
<evidence type="ECO:0000256" key="4">
    <source>
        <dbReference type="ARBA" id="ARBA00023136"/>
    </source>
</evidence>
<feature type="transmembrane region" description="Helical" evidence="6">
    <location>
        <begin position="157"/>
        <end position="177"/>
    </location>
</feature>
<feature type="transmembrane region" description="Helical" evidence="6">
    <location>
        <begin position="85"/>
        <end position="108"/>
    </location>
</feature>
<evidence type="ECO:0000256" key="5">
    <source>
        <dbReference type="SAM" id="MobiDB-lite"/>
    </source>
</evidence>
<feature type="transmembrane region" description="Helical" evidence="6">
    <location>
        <begin position="300"/>
        <end position="321"/>
    </location>
</feature>
<protein>
    <recommendedName>
        <fullName evidence="9">Glucose receptor Git3 N-terminal domain-containing protein</fullName>
    </recommendedName>
</protein>
<evidence type="ECO:0000256" key="1">
    <source>
        <dbReference type="ARBA" id="ARBA00004141"/>
    </source>
</evidence>
<dbReference type="Gene3D" id="1.20.1070.10">
    <property type="entry name" value="Rhodopsin 7-helix transmembrane proteins"/>
    <property type="match status" value="1"/>
</dbReference>
<dbReference type="GO" id="GO:0005886">
    <property type="term" value="C:plasma membrane"/>
    <property type="evidence" value="ECO:0007669"/>
    <property type="project" value="TreeGrafter"/>
</dbReference>
<dbReference type="SUPFAM" id="SSF81321">
    <property type="entry name" value="Family A G protein-coupled receptor-like"/>
    <property type="match status" value="1"/>
</dbReference>
<dbReference type="PANTHER" id="PTHR23112">
    <property type="entry name" value="G PROTEIN-COUPLED RECEPTOR 157-RELATED"/>
    <property type="match status" value="1"/>
</dbReference>
<feature type="transmembrane region" description="Helical" evidence="6">
    <location>
        <begin position="128"/>
        <end position="150"/>
    </location>
</feature>
<reference evidence="7" key="1">
    <citation type="submission" date="2020-11" db="EMBL/GenBank/DDBJ databases">
        <authorList>
            <consortium name="DOE Joint Genome Institute"/>
            <person name="Ahrendt S."/>
            <person name="Riley R."/>
            <person name="Andreopoulos W."/>
            <person name="Labutti K."/>
            <person name="Pangilinan J."/>
            <person name="Ruiz-Duenas F.J."/>
            <person name="Barrasa J.M."/>
            <person name="Sanchez-Garcia M."/>
            <person name="Camarero S."/>
            <person name="Miyauchi S."/>
            <person name="Serrano A."/>
            <person name="Linde D."/>
            <person name="Babiker R."/>
            <person name="Drula E."/>
            <person name="Ayuso-Fernandez I."/>
            <person name="Pacheco R."/>
            <person name="Padilla G."/>
            <person name="Ferreira P."/>
            <person name="Barriuso J."/>
            <person name="Kellner H."/>
            <person name="Castanera R."/>
            <person name="Alfaro M."/>
            <person name="Ramirez L."/>
            <person name="Pisabarro A.G."/>
            <person name="Kuo A."/>
            <person name="Tritt A."/>
            <person name="Lipzen A."/>
            <person name="He G."/>
            <person name="Yan M."/>
            <person name="Ng V."/>
            <person name="Cullen D."/>
            <person name="Martin F."/>
            <person name="Rosso M.-N."/>
            <person name="Henrissat B."/>
            <person name="Hibbett D."/>
            <person name="Martinez A.T."/>
            <person name="Grigoriev I.V."/>
        </authorList>
    </citation>
    <scope>NUCLEOTIDE SEQUENCE</scope>
    <source>
        <strain evidence="7">CIRM-BRFM 674</strain>
    </source>
</reference>
<dbReference type="GO" id="GO:0004930">
    <property type="term" value="F:G protein-coupled receptor activity"/>
    <property type="evidence" value="ECO:0007669"/>
    <property type="project" value="TreeGrafter"/>
</dbReference>
<dbReference type="GO" id="GO:0007189">
    <property type="term" value="P:adenylate cyclase-activating G protein-coupled receptor signaling pathway"/>
    <property type="evidence" value="ECO:0007669"/>
    <property type="project" value="TreeGrafter"/>
</dbReference>
<evidence type="ECO:0000313" key="8">
    <source>
        <dbReference type="Proteomes" id="UP000807469"/>
    </source>
</evidence>
<keyword evidence="4 6" id="KW-0472">Membrane</keyword>
<feature type="transmembrane region" description="Helical" evidence="6">
    <location>
        <begin position="265"/>
        <end position="288"/>
    </location>
</feature>
<dbReference type="AlphaFoldDB" id="A0A9P5Z7U9"/>
<dbReference type="PANTHER" id="PTHR23112:SF37">
    <property type="entry name" value="G PROTEIN-COUPLED RECEPTOR GPR1"/>
    <property type="match status" value="1"/>
</dbReference>
<dbReference type="OrthoDB" id="100006at2759"/>
<evidence type="ECO:0000256" key="2">
    <source>
        <dbReference type="ARBA" id="ARBA00022692"/>
    </source>
</evidence>
<evidence type="ECO:0000313" key="7">
    <source>
        <dbReference type="EMBL" id="KAF9482233.1"/>
    </source>
</evidence>
<organism evidence="7 8">
    <name type="scientific">Pholiota conissans</name>
    <dbReference type="NCBI Taxonomy" id="109636"/>
    <lineage>
        <taxon>Eukaryota</taxon>
        <taxon>Fungi</taxon>
        <taxon>Dikarya</taxon>
        <taxon>Basidiomycota</taxon>
        <taxon>Agaricomycotina</taxon>
        <taxon>Agaricomycetes</taxon>
        <taxon>Agaricomycetidae</taxon>
        <taxon>Agaricales</taxon>
        <taxon>Agaricineae</taxon>
        <taxon>Strophariaceae</taxon>
        <taxon>Pholiota</taxon>
    </lineage>
</organism>
<comment type="subcellular location">
    <subcellularLocation>
        <location evidence="1">Membrane</location>
        <topology evidence="1">Multi-pass membrane protein</topology>
    </subcellularLocation>
</comment>
<dbReference type="Proteomes" id="UP000807469">
    <property type="component" value="Unassembled WGS sequence"/>
</dbReference>
<feature type="transmembrane region" description="Helical" evidence="6">
    <location>
        <begin position="45"/>
        <end position="64"/>
    </location>
</feature>
<keyword evidence="8" id="KW-1185">Reference proteome</keyword>
<proteinExistence type="predicted"/>
<feature type="compositionally biased region" description="Basic and acidic residues" evidence="5">
    <location>
        <begin position="355"/>
        <end position="373"/>
    </location>
</feature>